<organism evidence="2 3">
    <name type="scientific">Streptomyces olivaceus</name>
    <dbReference type="NCBI Taxonomy" id="47716"/>
    <lineage>
        <taxon>Bacteria</taxon>
        <taxon>Bacillati</taxon>
        <taxon>Actinomycetota</taxon>
        <taxon>Actinomycetes</taxon>
        <taxon>Kitasatosporales</taxon>
        <taxon>Streptomycetaceae</taxon>
        <taxon>Streptomyces</taxon>
    </lineage>
</organism>
<dbReference type="Gene3D" id="1.10.10.10">
    <property type="entry name" value="Winged helix-like DNA-binding domain superfamily/Winged helix DNA-binding domain"/>
    <property type="match status" value="1"/>
</dbReference>
<dbReference type="InterPro" id="IPR036388">
    <property type="entry name" value="WH-like_DNA-bd_sf"/>
</dbReference>
<proteinExistence type="inferred from homology"/>
<sequence>MRRGSNQLRLADYNQAVVLELVRRSRGVSRADLQRESGLSSQTISNITRRLIDEQLIRESTPGGSARGRPSIPLVTDPDGAYSVGVHIDPARLTVVLLDLAGEVRLGRQEHTPQVTDPSEVTAFIADTVHGLITEAGVDRARVLGLGIAAPGPLDADAGVLLDPPQLPNWRDVRLGADLREATGLPVLLGKDVTAAATAELRASQETSNTFVFLYLGSGVGASVVLDNQVVRGTTNNIGEVGDLLVDSDAEQLEWSGRRGGLAAACVPEALVLQAARVGLMPLPDLNDYVAVDDACSALCARAAEGDAVAARLLRRAAHRVAVGLGVLVNLLDVPRVVIGGPLWDRLSPAFLPVMGDLVARELVAARGVEVQGSAVGDRVAAQGAAELVLDQFLAPRASALMVGRPARGDG</sequence>
<dbReference type="Proteomes" id="UP000758701">
    <property type="component" value="Unassembled WGS sequence"/>
</dbReference>
<dbReference type="PANTHER" id="PTHR18964">
    <property type="entry name" value="ROK (REPRESSOR, ORF, KINASE) FAMILY"/>
    <property type="match status" value="1"/>
</dbReference>
<dbReference type="EMBL" id="JAHSTP010000009">
    <property type="protein sequence ID" value="MBZ6153965.1"/>
    <property type="molecule type" value="Genomic_DNA"/>
</dbReference>
<comment type="caution">
    <text evidence="2">The sequence shown here is derived from an EMBL/GenBank/DDBJ whole genome shotgun (WGS) entry which is preliminary data.</text>
</comment>
<dbReference type="InterPro" id="IPR036390">
    <property type="entry name" value="WH_DNA-bd_sf"/>
</dbReference>
<dbReference type="RefSeq" id="WP_031029208.1">
    <property type="nucleotide sequence ID" value="NZ_JAHSSQ010000004.1"/>
</dbReference>
<name>A0ABS7W7L9_STROV</name>
<dbReference type="InterPro" id="IPR000600">
    <property type="entry name" value="ROK"/>
</dbReference>
<evidence type="ECO:0000313" key="3">
    <source>
        <dbReference type="Proteomes" id="UP000758701"/>
    </source>
</evidence>
<comment type="similarity">
    <text evidence="1">Belongs to the ROK (NagC/XylR) family.</text>
</comment>
<dbReference type="SUPFAM" id="SSF46785">
    <property type="entry name" value="Winged helix' DNA-binding domain"/>
    <property type="match status" value="1"/>
</dbReference>
<dbReference type="Pfam" id="PF00480">
    <property type="entry name" value="ROK"/>
    <property type="match status" value="1"/>
</dbReference>
<dbReference type="Gene3D" id="3.30.420.40">
    <property type="match status" value="2"/>
</dbReference>
<evidence type="ECO:0000313" key="2">
    <source>
        <dbReference type="EMBL" id="MBZ6153965.1"/>
    </source>
</evidence>
<protein>
    <submittedName>
        <fullName evidence="2">ROK family protein</fullName>
    </submittedName>
</protein>
<reference evidence="2 3" key="1">
    <citation type="submission" date="2021-06" db="EMBL/GenBank/DDBJ databases">
        <title>Ecological speciation of a Streptomyces species isolated from different habitats and geographic origins.</title>
        <authorList>
            <person name="Wang J."/>
        </authorList>
    </citation>
    <scope>NUCLEOTIDE SEQUENCE [LARGE SCALE GENOMIC DNA]</scope>
    <source>
        <strain evidence="2 3">FXJ8.012</strain>
    </source>
</reference>
<gene>
    <name evidence="2" type="ORF">KVH32_22835</name>
</gene>
<dbReference type="PANTHER" id="PTHR18964:SF149">
    <property type="entry name" value="BIFUNCTIONAL UDP-N-ACETYLGLUCOSAMINE 2-EPIMERASE_N-ACETYLMANNOSAMINE KINASE"/>
    <property type="match status" value="1"/>
</dbReference>
<dbReference type="SUPFAM" id="SSF53067">
    <property type="entry name" value="Actin-like ATPase domain"/>
    <property type="match status" value="1"/>
</dbReference>
<dbReference type="InterPro" id="IPR043129">
    <property type="entry name" value="ATPase_NBD"/>
</dbReference>
<keyword evidence="3" id="KW-1185">Reference proteome</keyword>
<accession>A0ABS7W7L9</accession>
<evidence type="ECO:0000256" key="1">
    <source>
        <dbReference type="ARBA" id="ARBA00006479"/>
    </source>
</evidence>